<dbReference type="Proteomes" id="UP001172159">
    <property type="component" value="Unassembled WGS sequence"/>
</dbReference>
<dbReference type="AlphaFoldDB" id="A0AA40BEL5"/>
<evidence type="ECO:0000313" key="3">
    <source>
        <dbReference type="Proteomes" id="UP001172159"/>
    </source>
</evidence>
<sequence length="152" mass="17165">MNRKERQRLRLQTSRKRSATGQLIVQPPPDAKSWFSGKALNIVQQIVKYSRSTSLSTNYHILFDGQWVFLVKFDIHDASKMKATLLDLNDKGVGRLAGSLLERASGLFVYEKDTIATGEWCLLLTTGCMAVLRKLGWFARSFITLIIDGESL</sequence>
<dbReference type="EMBL" id="JAUKTV010000008">
    <property type="protein sequence ID" value="KAK0732842.1"/>
    <property type="molecule type" value="Genomic_DNA"/>
</dbReference>
<accession>A0AA40BEL5</accession>
<evidence type="ECO:0000256" key="1">
    <source>
        <dbReference type="SAM" id="MobiDB-lite"/>
    </source>
</evidence>
<feature type="compositionally biased region" description="Basic residues" evidence="1">
    <location>
        <begin position="1"/>
        <end position="18"/>
    </location>
</feature>
<comment type="caution">
    <text evidence="2">The sequence shown here is derived from an EMBL/GenBank/DDBJ whole genome shotgun (WGS) entry which is preliminary data.</text>
</comment>
<organism evidence="2 3">
    <name type="scientific">Apiosordaria backusii</name>
    <dbReference type="NCBI Taxonomy" id="314023"/>
    <lineage>
        <taxon>Eukaryota</taxon>
        <taxon>Fungi</taxon>
        <taxon>Dikarya</taxon>
        <taxon>Ascomycota</taxon>
        <taxon>Pezizomycotina</taxon>
        <taxon>Sordariomycetes</taxon>
        <taxon>Sordariomycetidae</taxon>
        <taxon>Sordariales</taxon>
        <taxon>Lasiosphaeriaceae</taxon>
        <taxon>Apiosordaria</taxon>
    </lineage>
</organism>
<evidence type="ECO:0000313" key="2">
    <source>
        <dbReference type="EMBL" id="KAK0732842.1"/>
    </source>
</evidence>
<keyword evidence="3" id="KW-1185">Reference proteome</keyword>
<gene>
    <name evidence="2" type="ORF">B0T21DRAFT_452377</name>
</gene>
<reference evidence="2" key="1">
    <citation type="submission" date="2023-06" db="EMBL/GenBank/DDBJ databases">
        <title>Genome-scale phylogeny and comparative genomics of the fungal order Sordariales.</title>
        <authorList>
            <consortium name="Lawrence Berkeley National Laboratory"/>
            <person name="Hensen N."/>
            <person name="Bonometti L."/>
            <person name="Westerberg I."/>
            <person name="Brannstrom I.O."/>
            <person name="Guillou S."/>
            <person name="Cros-Aarteil S."/>
            <person name="Calhoun S."/>
            <person name="Haridas S."/>
            <person name="Kuo A."/>
            <person name="Mondo S."/>
            <person name="Pangilinan J."/>
            <person name="Riley R."/>
            <person name="Labutti K."/>
            <person name="Andreopoulos B."/>
            <person name="Lipzen A."/>
            <person name="Chen C."/>
            <person name="Yanf M."/>
            <person name="Daum C."/>
            <person name="Ng V."/>
            <person name="Clum A."/>
            <person name="Steindorff A."/>
            <person name="Ohm R."/>
            <person name="Martin F."/>
            <person name="Silar P."/>
            <person name="Natvig D."/>
            <person name="Lalanne C."/>
            <person name="Gautier V."/>
            <person name="Ament-Velasquez S.L."/>
            <person name="Kruys A."/>
            <person name="Hutchinson M.I."/>
            <person name="Powell A.J."/>
            <person name="Barry K."/>
            <person name="Miller A.N."/>
            <person name="Grigoriev I.V."/>
            <person name="Debuchy R."/>
            <person name="Gladieux P."/>
            <person name="Thoren M.H."/>
            <person name="Johannesson H."/>
        </authorList>
    </citation>
    <scope>NUCLEOTIDE SEQUENCE</scope>
    <source>
        <strain evidence="2">CBS 540.89</strain>
    </source>
</reference>
<protein>
    <submittedName>
        <fullName evidence="2">Uncharacterized protein</fullName>
    </submittedName>
</protein>
<proteinExistence type="predicted"/>
<name>A0AA40BEL5_9PEZI</name>
<feature type="region of interest" description="Disordered" evidence="1">
    <location>
        <begin position="1"/>
        <end position="22"/>
    </location>
</feature>